<dbReference type="AlphaFoldDB" id="A0A195BR12"/>
<reference evidence="2 3" key="1">
    <citation type="submission" date="2015-09" db="EMBL/GenBank/DDBJ databases">
        <title>Atta colombica WGS genome.</title>
        <authorList>
            <person name="Nygaard S."/>
            <person name="Hu H."/>
            <person name="Boomsma J."/>
            <person name="Zhang G."/>
        </authorList>
    </citation>
    <scope>NUCLEOTIDE SEQUENCE [LARGE SCALE GENOMIC DNA]</scope>
    <source>
        <strain evidence="2">Treedump-2</strain>
        <tissue evidence="2">Whole body</tissue>
    </source>
</reference>
<keyword evidence="3" id="KW-1185">Reference proteome</keyword>
<keyword evidence="1" id="KW-0812">Transmembrane</keyword>
<proteinExistence type="predicted"/>
<accession>A0A195BR12</accession>
<name>A0A195BR12_9HYME</name>
<organism evidence="2 3">
    <name type="scientific">Atta colombica</name>
    <dbReference type="NCBI Taxonomy" id="520822"/>
    <lineage>
        <taxon>Eukaryota</taxon>
        <taxon>Metazoa</taxon>
        <taxon>Ecdysozoa</taxon>
        <taxon>Arthropoda</taxon>
        <taxon>Hexapoda</taxon>
        <taxon>Insecta</taxon>
        <taxon>Pterygota</taxon>
        <taxon>Neoptera</taxon>
        <taxon>Endopterygota</taxon>
        <taxon>Hymenoptera</taxon>
        <taxon>Apocrita</taxon>
        <taxon>Aculeata</taxon>
        <taxon>Formicoidea</taxon>
        <taxon>Formicidae</taxon>
        <taxon>Myrmicinae</taxon>
        <taxon>Atta</taxon>
    </lineage>
</organism>
<evidence type="ECO:0000313" key="3">
    <source>
        <dbReference type="Proteomes" id="UP000078540"/>
    </source>
</evidence>
<keyword evidence="1" id="KW-0472">Membrane</keyword>
<feature type="transmembrane region" description="Helical" evidence="1">
    <location>
        <begin position="21"/>
        <end position="39"/>
    </location>
</feature>
<evidence type="ECO:0000256" key="1">
    <source>
        <dbReference type="SAM" id="Phobius"/>
    </source>
</evidence>
<protein>
    <submittedName>
        <fullName evidence="2">Uncharacterized protein</fullName>
    </submittedName>
</protein>
<keyword evidence="1" id="KW-1133">Transmembrane helix</keyword>
<evidence type="ECO:0000313" key="2">
    <source>
        <dbReference type="EMBL" id="KYM89323.1"/>
    </source>
</evidence>
<dbReference type="EMBL" id="KQ976419">
    <property type="protein sequence ID" value="KYM89323.1"/>
    <property type="molecule type" value="Genomic_DNA"/>
</dbReference>
<feature type="non-terminal residue" evidence="2">
    <location>
        <position position="1"/>
    </location>
</feature>
<sequence length="147" mass="16469">KSLSRGNYIQNIRCIDHRDPLLRLTNIYFLVTLFLRPPLPSPFLPFSLIFILTLESASEPSSPSVHIYPKKAKKDSGNSLREARFIFGSTKDPAPLRFFGIGSSSSSPFFLRFRVFFFFLSSSSSSSYSAPSSSIAFNHSFSVKLSV</sequence>
<dbReference type="Proteomes" id="UP000078540">
    <property type="component" value="Unassembled WGS sequence"/>
</dbReference>
<gene>
    <name evidence="2" type="ORF">ALC53_02399</name>
</gene>